<gene>
    <name evidence="5" type="ORF">J5N97_019727</name>
</gene>
<dbReference type="OrthoDB" id="386949at2759"/>
<evidence type="ECO:0000259" key="4">
    <source>
        <dbReference type="Pfam" id="PF00808"/>
    </source>
</evidence>
<keyword evidence="2" id="KW-0805">Transcription regulation</keyword>
<name>A0A9D5CFK3_9LILI</name>
<dbReference type="PANTHER" id="PTHR11064:SF109">
    <property type="entry name" value="NUCLEAR TRANSCRIPTION FACTOR Y SUBUNIT B-4"/>
    <property type="match status" value="1"/>
</dbReference>
<dbReference type="InterPro" id="IPR009072">
    <property type="entry name" value="Histone-fold"/>
</dbReference>
<dbReference type="InterPro" id="IPR003958">
    <property type="entry name" value="CBFA_NFYB_domain"/>
</dbReference>
<dbReference type="GO" id="GO:0000978">
    <property type="term" value="F:RNA polymerase II cis-regulatory region sequence-specific DNA binding"/>
    <property type="evidence" value="ECO:0007669"/>
    <property type="project" value="TreeGrafter"/>
</dbReference>
<dbReference type="GO" id="GO:0001228">
    <property type="term" value="F:DNA-binding transcription activator activity, RNA polymerase II-specific"/>
    <property type="evidence" value="ECO:0007669"/>
    <property type="project" value="InterPro"/>
</dbReference>
<reference evidence="5" key="2">
    <citation type="journal article" date="2022" name="Hortic Res">
        <title>The genome of Dioscorea zingiberensis sheds light on the biosynthesis, origin and evolution of the medicinally important diosgenin saponins.</title>
        <authorList>
            <person name="Li Y."/>
            <person name="Tan C."/>
            <person name="Li Z."/>
            <person name="Guo J."/>
            <person name="Li S."/>
            <person name="Chen X."/>
            <person name="Wang C."/>
            <person name="Dai X."/>
            <person name="Yang H."/>
            <person name="Song W."/>
            <person name="Hou L."/>
            <person name="Xu J."/>
            <person name="Tong Z."/>
            <person name="Xu A."/>
            <person name="Yuan X."/>
            <person name="Wang W."/>
            <person name="Yang Q."/>
            <person name="Chen L."/>
            <person name="Sun Z."/>
            <person name="Wang K."/>
            <person name="Pan B."/>
            <person name="Chen J."/>
            <person name="Bao Y."/>
            <person name="Liu F."/>
            <person name="Qi X."/>
            <person name="Gang D.R."/>
            <person name="Wen J."/>
            <person name="Li J."/>
        </authorList>
    </citation>
    <scope>NUCLEOTIDE SEQUENCE</scope>
    <source>
        <strain evidence="5">Dzin_1.0</strain>
    </source>
</reference>
<proteinExistence type="inferred from homology"/>
<accession>A0A9D5CFK3</accession>
<evidence type="ECO:0000313" key="5">
    <source>
        <dbReference type="EMBL" id="KAJ0971768.1"/>
    </source>
</evidence>
<reference evidence="5" key="1">
    <citation type="submission" date="2021-03" db="EMBL/GenBank/DDBJ databases">
        <authorList>
            <person name="Li Z."/>
            <person name="Yang C."/>
        </authorList>
    </citation>
    <scope>NUCLEOTIDE SEQUENCE</scope>
    <source>
        <strain evidence="5">Dzin_1.0</strain>
        <tissue evidence="5">Leaf</tissue>
    </source>
</reference>
<dbReference type="EMBL" id="JAGGNH010000005">
    <property type="protein sequence ID" value="KAJ0971768.1"/>
    <property type="molecule type" value="Genomic_DNA"/>
</dbReference>
<dbReference type="AlphaFoldDB" id="A0A9D5CFK3"/>
<dbReference type="InterPro" id="IPR027113">
    <property type="entry name" value="Transc_fact_NFYB/HAP3"/>
</dbReference>
<dbReference type="PRINTS" id="PR00615">
    <property type="entry name" value="CCAATSUBUNTA"/>
</dbReference>
<comment type="caution">
    <text evidence="5">The sequence shown here is derived from an EMBL/GenBank/DDBJ whole genome shotgun (WGS) entry which is preliminary data.</text>
</comment>
<organism evidence="5 6">
    <name type="scientific">Dioscorea zingiberensis</name>
    <dbReference type="NCBI Taxonomy" id="325984"/>
    <lineage>
        <taxon>Eukaryota</taxon>
        <taxon>Viridiplantae</taxon>
        <taxon>Streptophyta</taxon>
        <taxon>Embryophyta</taxon>
        <taxon>Tracheophyta</taxon>
        <taxon>Spermatophyta</taxon>
        <taxon>Magnoliopsida</taxon>
        <taxon>Liliopsida</taxon>
        <taxon>Dioscoreales</taxon>
        <taxon>Dioscoreaceae</taxon>
        <taxon>Dioscorea</taxon>
    </lineage>
</organism>
<dbReference type="CDD" id="cd22907">
    <property type="entry name" value="HFD_NFYB"/>
    <property type="match status" value="1"/>
</dbReference>
<keyword evidence="6" id="KW-1185">Reference proteome</keyword>
<protein>
    <recommendedName>
        <fullName evidence="4">Transcription factor CBF/NF-Y/archaeal histone domain-containing protein</fullName>
    </recommendedName>
</protein>
<dbReference type="Gene3D" id="1.10.20.10">
    <property type="entry name" value="Histone, subunit A"/>
    <property type="match status" value="1"/>
</dbReference>
<evidence type="ECO:0000256" key="2">
    <source>
        <dbReference type="ARBA" id="ARBA00023015"/>
    </source>
</evidence>
<dbReference type="Proteomes" id="UP001085076">
    <property type="component" value="Miscellaneous, Linkage group lg05"/>
</dbReference>
<evidence type="ECO:0000313" key="6">
    <source>
        <dbReference type="Proteomes" id="UP001085076"/>
    </source>
</evidence>
<evidence type="ECO:0000256" key="1">
    <source>
        <dbReference type="ARBA" id="ARBA00009053"/>
    </source>
</evidence>
<feature type="domain" description="Transcription factor CBF/NF-Y/archaeal histone" evidence="4">
    <location>
        <begin position="26"/>
        <end position="90"/>
    </location>
</feature>
<dbReference type="FunFam" id="1.10.20.10:FF:000099">
    <property type="entry name" value="nuclear transcription factor Y subunit beta"/>
    <property type="match status" value="1"/>
</dbReference>
<dbReference type="GO" id="GO:0046982">
    <property type="term" value="F:protein heterodimerization activity"/>
    <property type="evidence" value="ECO:0007669"/>
    <property type="project" value="InterPro"/>
</dbReference>
<comment type="similarity">
    <text evidence="1">Belongs to the NFYB/HAP3 subunit family.</text>
</comment>
<dbReference type="GO" id="GO:0016602">
    <property type="term" value="C:CCAAT-binding factor complex"/>
    <property type="evidence" value="ECO:0007669"/>
    <property type="project" value="InterPro"/>
</dbReference>
<keyword evidence="3" id="KW-0804">Transcription</keyword>
<dbReference type="SUPFAM" id="SSF47113">
    <property type="entry name" value="Histone-fold"/>
    <property type="match status" value="1"/>
</dbReference>
<dbReference type="PANTHER" id="PTHR11064">
    <property type="entry name" value="CCAAT-BINDING TRANSCRIPTION FACTOR-RELATED"/>
    <property type="match status" value="1"/>
</dbReference>
<evidence type="ECO:0000256" key="3">
    <source>
        <dbReference type="ARBA" id="ARBA00023163"/>
    </source>
</evidence>
<sequence length="168" mass="18539">MAEAAPETPVNEDGCGGCGVREPDQFLPIANIGRIMRSAVPENGKIAKEAKESVQECVSEFISFITSEATDKCQRERRKTVNGDDLLWAMGTLGFDDYIEPLKLYLQLYRQFDGKGRRDDLFNGDPGISYNGYNCFISTPPMAVDVKLSGRITGAISIVYCLCLCRPP</sequence>
<dbReference type="Pfam" id="PF00808">
    <property type="entry name" value="CBFD_NFYB_HMF"/>
    <property type="match status" value="1"/>
</dbReference>